<proteinExistence type="predicted"/>
<dbReference type="EMBL" id="AGUF01000037">
    <property type="protein sequence ID" value="EHK66703.1"/>
    <property type="molecule type" value="Genomic_DNA"/>
</dbReference>
<dbReference type="PATRIC" id="fig|477184.5.peg.1724"/>
<keyword evidence="2" id="KW-1185">Reference proteome</keyword>
<dbReference type="AlphaFoldDB" id="H0F4Q2"/>
<sequence>MLCKRNSLATWQSQGKLASALAVAALLSGCSISQGLCDAAGPAKSATISIPQGASTEDVFACIDRETIAKGEDAYYLDKGYAIRDTSAGVLETEHYRTSNVTGFRLRAEVSNISTLKLSLRGAGAYCADPGVDKEMARLQSAISGCLAR</sequence>
<gene>
    <name evidence="1" type="ORF">KYC_08720</name>
</gene>
<dbReference type="OrthoDB" id="8657537at2"/>
<reference evidence="1 2" key="1">
    <citation type="journal article" date="2012" name="J. Bacteriol.">
        <title>Genome sequence of the highly efficient arsenite-oxidizing bacterium Achromobacter arsenitoxydans SY8.</title>
        <authorList>
            <person name="Li X."/>
            <person name="Hu Y."/>
            <person name="Gong J."/>
            <person name="Lin Y."/>
            <person name="Johnstone L."/>
            <person name="Rensing C."/>
            <person name="Wang G."/>
        </authorList>
    </citation>
    <scope>NUCLEOTIDE SEQUENCE [LARGE SCALE GENOMIC DNA]</scope>
    <source>
        <strain evidence="1 2">SY8</strain>
    </source>
</reference>
<accession>H0F4Q2</accession>
<protein>
    <recommendedName>
        <fullName evidence="3">Lipoprotein</fullName>
    </recommendedName>
</protein>
<evidence type="ECO:0000313" key="2">
    <source>
        <dbReference type="Proteomes" id="UP000003113"/>
    </source>
</evidence>
<dbReference type="Proteomes" id="UP000003113">
    <property type="component" value="Unassembled WGS sequence"/>
</dbReference>
<dbReference type="RefSeq" id="WP_008161042.1">
    <property type="nucleotide sequence ID" value="NZ_AGUF01000037.1"/>
</dbReference>
<comment type="caution">
    <text evidence="1">The sequence shown here is derived from an EMBL/GenBank/DDBJ whole genome shotgun (WGS) entry which is preliminary data.</text>
</comment>
<dbReference type="PROSITE" id="PS51257">
    <property type="entry name" value="PROKAR_LIPOPROTEIN"/>
    <property type="match status" value="1"/>
</dbReference>
<name>H0F4Q2_9BURK</name>
<evidence type="ECO:0008006" key="3">
    <source>
        <dbReference type="Google" id="ProtNLM"/>
    </source>
</evidence>
<organism evidence="1 2">
    <name type="scientific">Achromobacter arsenitoxydans SY8</name>
    <dbReference type="NCBI Taxonomy" id="477184"/>
    <lineage>
        <taxon>Bacteria</taxon>
        <taxon>Pseudomonadati</taxon>
        <taxon>Pseudomonadota</taxon>
        <taxon>Betaproteobacteria</taxon>
        <taxon>Burkholderiales</taxon>
        <taxon>Alcaligenaceae</taxon>
        <taxon>Achromobacter</taxon>
    </lineage>
</organism>
<evidence type="ECO:0000313" key="1">
    <source>
        <dbReference type="EMBL" id="EHK66703.1"/>
    </source>
</evidence>